<reference evidence="1" key="1">
    <citation type="submission" date="2018-05" db="EMBL/GenBank/DDBJ databases">
        <title>Draft genome of Mucuna pruriens seed.</title>
        <authorList>
            <person name="Nnadi N.E."/>
            <person name="Vos R."/>
            <person name="Hasami M.H."/>
            <person name="Devisetty U.K."/>
            <person name="Aguiy J.C."/>
        </authorList>
    </citation>
    <scope>NUCLEOTIDE SEQUENCE [LARGE SCALE GENOMIC DNA]</scope>
    <source>
        <strain evidence="1">JCA_2017</strain>
    </source>
</reference>
<dbReference type="Proteomes" id="UP000257109">
    <property type="component" value="Unassembled WGS sequence"/>
</dbReference>
<dbReference type="AlphaFoldDB" id="A0A371HEV1"/>
<proteinExistence type="predicted"/>
<sequence>MISMNMHVPTPDLWQNGYWNFKLLTTQLPRDIRIIMECNLYCSDGLTISTCGPGSALLEKILAIKKGTDM</sequence>
<keyword evidence="2" id="KW-1185">Reference proteome</keyword>
<accession>A0A371HEV1</accession>
<evidence type="ECO:0000313" key="1">
    <source>
        <dbReference type="EMBL" id="RDY01323.1"/>
    </source>
</evidence>
<comment type="caution">
    <text evidence="1">The sequence shown here is derived from an EMBL/GenBank/DDBJ whole genome shotgun (WGS) entry which is preliminary data.</text>
</comment>
<gene>
    <name evidence="1" type="ORF">CR513_15367</name>
</gene>
<organism evidence="1 2">
    <name type="scientific">Mucuna pruriens</name>
    <name type="common">Velvet bean</name>
    <name type="synonym">Dolichos pruriens</name>
    <dbReference type="NCBI Taxonomy" id="157652"/>
    <lineage>
        <taxon>Eukaryota</taxon>
        <taxon>Viridiplantae</taxon>
        <taxon>Streptophyta</taxon>
        <taxon>Embryophyta</taxon>
        <taxon>Tracheophyta</taxon>
        <taxon>Spermatophyta</taxon>
        <taxon>Magnoliopsida</taxon>
        <taxon>eudicotyledons</taxon>
        <taxon>Gunneridae</taxon>
        <taxon>Pentapetalae</taxon>
        <taxon>rosids</taxon>
        <taxon>fabids</taxon>
        <taxon>Fabales</taxon>
        <taxon>Fabaceae</taxon>
        <taxon>Papilionoideae</taxon>
        <taxon>50 kb inversion clade</taxon>
        <taxon>NPAAA clade</taxon>
        <taxon>indigoferoid/millettioid clade</taxon>
        <taxon>Phaseoleae</taxon>
        <taxon>Mucuna</taxon>
    </lineage>
</organism>
<name>A0A371HEV1_MUCPR</name>
<evidence type="ECO:0000313" key="2">
    <source>
        <dbReference type="Proteomes" id="UP000257109"/>
    </source>
</evidence>
<feature type="non-terminal residue" evidence="1">
    <location>
        <position position="1"/>
    </location>
</feature>
<protein>
    <submittedName>
        <fullName evidence="1">Uncharacterized protein</fullName>
    </submittedName>
</protein>
<dbReference type="EMBL" id="QJKJ01002791">
    <property type="protein sequence ID" value="RDY01323.1"/>
    <property type="molecule type" value="Genomic_DNA"/>
</dbReference>